<feature type="region of interest" description="Disordered" evidence="3">
    <location>
        <begin position="440"/>
        <end position="481"/>
    </location>
</feature>
<evidence type="ECO:0000259" key="4">
    <source>
        <dbReference type="PROSITE" id="PS50048"/>
    </source>
</evidence>
<dbReference type="PANTHER" id="PTHR43135">
    <property type="entry name" value="ALPHA-D-RIBOSE 1-METHYLPHOSPHONATE 5-TRIPHOSPHATE DIPHOSPHATASE"/>
    <property type="match status" value="1"/>
</dbReference>
<keyword evidence="1" id="KW-0479">Metal-binding</keyword>
<protein>
    <recommendedName>
        <fullName evidence="4">Zn(2)-C6 fungal-type domain-containing protein</fullName>
    </recommendedName>
</protein>
<dbReference type="GO" id="GO:0000981">
    <property type="term" value="F:DNA-binding transcription factor activity, RNA polymerase II-specific"/>
    <property type="evidence" value="ECO:0007669"/>
    <property type="project" value="InterPro"/>
</dbReference>
<dbReference type="Gene3D" id="2.30.40.10">
    <property type="entry name" value="Urease, subunit C, domain 1"/>
    <property type="match status" value="1"/>
</dbReference>
<dbReference type="Gene3D" id="3.20.20.140">
    <property type="entry name" value="Metal-dependent hydrolases"/>
    <property type="match status" value="1"/>
</dbReference>
<dbReference type="OrthoDB" id="194468at2759"/>
<dbReference type="InterPro" id="IPR006680">
    <property type="entry name" value="Amidohydro-rel"/>
</dbReference>
<evidence type="ECO:0000313" key="5">
    <source>
        <dbReference type="EMBL" id="KEZ42069.1"/>
    </source>
</evidence>
<dbReference type="EMBL" id="JOWA01000102">
    <property type="protein sequence ID" value="KEZ42069.1"/>
    <property type="molecule type" value="Genomic_DNA"/>
</dbReference>
<feature type="region of interest" description="Disordered" evidence="3">
    <location>
        <begin position="572"/>
        <end position="614"/>
    </location>
</feature>
<dbReference type="AlphaFoldDB" id="A0A084G407"/>
<name>A0A084G407_PSEDA</name>
<keyword evidence="2" id="KW-0539">Nucleus</keyword>
<dbReference type="Pfam" id="PF04082">
    <property type="entry name" value="Fungal_trans"/>
    <property type="match status" value="1"/>
</dbReference>
<dbReference type="VEuPathDB" id="FungiDB:SAPIO_CDS6293"/>
<dbReference type="PROSITE" id="PS50048">
    <property type="entry name" value="ZN2_CY6_FUNGAL_2"/>
    <property type="match status" value="1"/>
</dbReference>
<accession>A0A084G407</accession>
<dbReference type="PANTHER" id="PTHR43135:SF3">
    <property type="entry name" value="ALPHA-D-RIBOSE 1-METHYLPHOSPHONATE 5-TRIPHOSPHATE DIPHOSPHATASE"/>
    <property type="match status" value="1"/>
</dbReference>
<dbReference type="GO" id="GO:0016810">
    <property type="term" value="F:hydrolase activity, acting on carbon-nitrogen (but not peptide) bonds"/>
    <property type="evidence" value="ECO:0007669"/>
    <property type="project" value="InterPro"/>
</dbReference>
<dbReference type="InterPro" id="IPR011059">
    <property type="entry name" value="Metal-dep_hydrolase_composite"/>
</dbReference>
<dbReference type="InterPro" id="IPR057744">
    <property type="entry name" value="OTAase-like"/>
</dbReference>
<dbReference type="SUPFAM" id="SSF51338">
    <property type="entry name" value="Composite domain of metallo-dependent hydrolases"/>
    <property type="match status" value="1"/>
</dbReference>
<evidence type="ECO:0000256" key="3">
    <source>
        <dbReference type="SAM" id="MobiDB-lite"/>
    </source>
</evidence>
<evidence type="ECO:0000313" key="6">
    <source>
        <dbReference type="Proteomes" id="UP000028545"/>
    </source>
</evidence>
<dbReference type="InterPro" id="IPR036864">
    <property type="entry name" value="Zn2-C6_fun-type_DNA-bd_sf"/>
</dbReference>
<dbReference type="RefSeq" id="XP_016641868.1">
    <property type="nucleotide sequence ID" value="XM_016788434.1"/>
</dbReference>
<keyword evidence="6" id="KW-1185">Reference proteome</keyword>
<dbReference type="GO" id="GO:0006351">
    <property type="term" value="P:DNA-templated transcription"/>
    <property type="evidence" value="ECO:0007669"/>
    <property type="project" value="InterPro"/>
</dbReference>
<feature type="domain" description="Zn(2)-C6 fungal-type" evidence="4">
    <location>
        <begin position="489"/>
        <end position="518"/>
    </location>
</feature>
<feature type="region of interest" description="Disordered" evidence="3">
    <location>
        <begin position="1089"/>
        <end position="1112"/>
    </location>
</feature>
<feature type="compositionally biased region" description="Basic residues" evidence="3">
    <location>
        <begin position="457"/>
        <end position="475"/>
    </location>
</feature>
<dbReference type="HOGENOM" id="CLU_278501_0_0_1"/>
<dbReference type="PROSITE" id="PS00463">
    <property type="entry name" value="ZN2_CY6_FUNGAL_1"/>
    <property type="match status" value="1"/>
</dbReference>
<dbReference type="Pfam" id="PF01979">
    <property type="entry name" value="Amidohydro_1"/>
    <property type="match status" value="1"/>
</dbReference>
<dbReference type="InterPro" id="IPR051781">
    <property type="entry name" value="Metallo-dep_Hydrolase"/>
</dbReference>
<dbReference type="Proteomes" id="UP000028545">
    <property type="component" value="Unassembled WGS sequence"/>
</dbReference>
<proteinExistence type="predicted"/>
<dbReference type="CDD" id="cd12148">
    <property type="entry name" value="fungal_TF_MHR"/>
    <property type="match status" value="1"/>
</dbReference>
<evidence type="ECO:0000256" key="1">
    <source>
        <dbReference type="ARBA" id="ARBA00022723"/>
    </source>
</evidence>
<dbReference type="GO" id="GO:0008270">
    <property type="term" value="F:zinc ion binding"/>
    <property type="evidence" value="ECO:0007669"/>
    <property type="project" value="InterPro"/>
</dbReference>
<organism evidence="5 6">
    <name type="scientific">Pseudallescheria apiosperma</name>
    <name type="common">Scedosporium apiospermum</name>
    <dbReference type="NCBI Taxonomy" id="563466"/>
    <lineage>
        <taxon>Eukaryota</taxon>
        <taxon>Fungi</taxon>
        <taxon>Dikarya</taxon>
        <taxon>Ascomycota</taxon>
        <taxon>Pezizomycotina</taxon>
        <taxon>Sordariomycetes</taxon>
        <taxon>Hypocreomycetidae</taxon>
        <taxon>Microascales</taxon>
        <taxon>Microascaceae</taxon>
        <taxon>Scedosporium</taxon>
    </lineage>
</organism>
<dbReference type="SUPFAM" id="SSF57701">
    <property type="entry name" value="Zn2/Cys6 DNA-binding domain"/>
    <property type="match status" value="1"/>
</dbReference>
<dbReference type="KEGG" id="sapo:SAPIO_CDS6293"/>
<reference evidence="5 6" key="1">
    <citation type="journal article" date="2014" name="Genome Announc.">
        <title>Draft genome sequence of the pathogenic fungus Scedosporium apiospermum.</title>
        <authorList>
            <person name="Vandeputte P."/>
            <person name="Ghamrawi S."/>
            <person name="Rechenmann M."/>
            <person name="Iltis A."/>
            <person name="Giraud S."/>
            <person name="Fleury M."/>
            <person name="Thornton C."/>
            <person name="Delhaes L."/>
            <person name="Meyer W."/>
            <person name="Papon N."/>
            <person name="Bouchara J.P."/>
        </authorList>
    </citation>
    <scope>NUCLEOTIDE SEQUENCE [LARGE SCALE GENOMIC DNA]</scope>
    <source>
        <strain evidence="5 6">IHEM 14462</strain>
    </source>
</reference>
<dbReference type="InterPro" id="IPR007219">
    <property type="entry name" value="XnlR_reg_dom"/>
</dbReference>
<dbReference type="InterPro" id="IPR032466">
    <property type="entry name" value="Metal_Hydrolase"/>
</dbReference>
<dbReference type="GeneID" id="27725365"/>
<dbReference type="SMART" id="SM00066">
    <property type="entry name" value="GAL4"/>
    <property type="match status" value="1"/>
</dbReference>
<dbReference type="CDD" id="cd01299">
    <property type="entry name" value="Met_dep_hydrolase_A"/>
    <property type="match status" value="1"/>
</dbReference>
<sequence length="1135" mass="125534">MASLSPHFIKPWLPKSPPPDYLLTNANVVDPLTGDIIPDATIFLSGGVIIAVTTEPFSQENNAIKIDVAGKYVCPGLIDAHVHIGAAPGESDFGKVMTTPEHQAMLRMTYVCRSMLSRGFTTVRDCGGAPYALKQAVEEWLVPGPRLFLSGHALSQTGGHGDFRSPHDHCDCASGFVSGLGRICDGVPACLATARDEIRRGADFLKIMGSGGVVSPTDRLDGNQFSPEEIRAMVLVATNSRTYVTCHAYSPESIRIAVENGVKGIEHGNLLDEPTAKLMAEKGCFLTPTLVTYQTLADPALPQFLTGESQTKNKRVLEMGMKALKIAKEAGVTLCYGSDLLGPLGTYQLREFSIRSEVLSPLDILKSTTVNPARMMGEAESLGQVKTGFRADILILNKNPLEDITLFERESEVLAVIKEGRNSSNGEAVVGIAAPSPHDSLNFESIPGGSSREKLWRRSRGKEKKKEKKKKKKRGGYLTGSSSSAWVITCDDCRRLKEKCQGGEPCSRCTRSGRPCSFTGSFRSNRPRYREPGGDDNTFFDVERIRTLERIVSHFTGTKEFDKKQLTRLLTSLTPGSDLQRRSLGQGRTPSRTEISSEDKETSPSTTSKTPALYSGELSHSDFTLRLQQNIESRLNDFLPDDHPERFTVVAESPSATQLHSKDLVVLGAVSNFPPPDVASFLLDAFFEFAQTNYSYVDEPLLRGKLNDFYSSSSPSHLSINDASWVCTVLMIFAIGTQFCHLCSTTSDDPFSPGPVDREMAHTEDDAIALKFYHQASKLIPDVIAHASIESVQAFELLAVYTLPIDAAGLSCTYLGIAIKIATQNGMHLRYHKHLEPREVELRKRIWWTAYTLERDAIVSFKRASGKQKPEIIQSVVNLKQQLRTYWQSLPTETFCRDLTPTKPLFRFNIHLQLTFHLIHIFIGRSFILKGSSLADILENDPTTAVVLKGTIDDLVNDCIYSAIAVIDLCQTLDDEIGLARTSYTEFTSCCAALLAVLAQRISTQSPRLQHTCDKGIKLLKKWSIGIFSNNSEKLTIVALEMAIHRLDVRARREQHLASEVGGTNSQAYSRFRTWAMNRHSEAKEREMSLRTRQTSGTETEIGRAPQMTPDSSLEMFPNSASLELNQQLRVLYEV</sequence>
<evidence type="ECO:0000256" key="2">
    <source>
        <dbReference type="ARBA" id="ARBA00023242"/>
    </source>
</evidence>
<dbReference type="SUPFAM" id="SSF51556">
    <property type="entry name" value="Metallo-dependent hydrolases"/>
    <property type="match status" value="1"/>
</dbReference>
<gene>
    <name evidence="5" type="ORF">SAPIO_CDS6293</name>
</gene>
<dbReference type="GO" id="GO:0003677">
    <property type="term" value="F:DNA binding"/>
    <property type="evidence" value="ECO:0007669"/>
    <property type="project" value="InterPro"/>
</dbReference>
<comment type="caution">
    <text evidence="5">The sequence shown here is derived from an EMBL/GenBank/DDBJ whole genome shotgun (WGS) entry which is preliminary data.</text>
</comment>
<dbReference type="Gene3D" id="4.10.240.10">
    <property type="entry name" value="Zn(2)-C6 fungal-type DNA-binding domain"/>
    <property type="match status" value="1"/>
</dbReference>
<dbReference type="InterPro" id="IPR001138">
    <property type="entry name" value="Zn2Cys6_DnaBD"/>
</dbReference>
<dbReference type="Pfam" id="PF00172">
    <property type="entry name" value="Zn_clus"/>
    <property type="match status" value="1"/>
</dbReference>
<dbReference type="CDD" id="cd00067">
    <property type="entry name" value="GAL4"/>
    <property type="match status" value="1"/>
</dbReference>